<feature type="domain" description="D-galactarate/Altronate dehydratase C-terminal" evidence="4">
    <location>
        <begin position="143"/>
        <end position="381"/>
    </location>
</feature>
<name>A0AAE3A8A9_9FIRM</name>
<dbReference type="PANTHER" id="PTHR30536:SF5">
    <property type="entry name" value="ALTRONATE DEHYDRATASE"/>
    <property type="match status" value="1"/>
</dbReference>
<reference evidence="5 6" key="1">
    <citation type="submission" date="2021-10" db="EMBL/GenBank/DDBJ databases">
        <title>Anaerobic single-cell dispensing facilitates the cultivation of human gut bacteria.</title>
        <authorList>
            <person name="Afrizal A."/>
        </authorList>
    </citation>
    <scope>NUCLEOTIDE SEQUENCE [LARGE SCALE GENOMIC DNA]</scope>
    <source>
        <strain evidence="5 6">CLA-AA-H276</strain>
    </source>
</reference>
<dbReference type="Pfam" id="PF20629">
    <property type="entry name" value="GD_AH_C"/>
    <property type="match status" value="1"/>
</dbReference>
<dbReference type="EMBL" id="JAJEPS010000003">
    <property type="protein sequence ID" value="MCC2125396.1"/>
    <property type="molecule type" value="Genomic_DNA"/>
</dbReference>
<dbReference type="AlphaFoldDB" id="A0AAE3A8A9"/>
<proteinExistence type="inferred from homology"/>
<sequence length="386" mass="41688">MKFSGYKRPDGKIGIRNYVLILPTCNCSSETCRMVADMIDGTVTFTNQNGCSQTQDDVQYTIDILSGFAANPNVYGTIIIGNGCEVCGAERIYDNIRKRTNKPLHKLVIQECGGTEGTVKKASELARKLVQESSLLHSELYDLSHLIVGTECGGSDATSGIAANPCVGRMSDRLVEKGGTVILSETTEFMGAERILAERAVNEKVAARIFEITERYENYLKNLNTDLRGTNPAPGNKKGGITTLEEKSLGCIYKGGSTKIQAVYEYAEEVTEHGLVIMDTPGADSASLCGMAAGGAQIAVFTTGRGTPIGNPVIPVIKVTGNQETYKKMHCNMDFDASPIITDNISAADNGDELFELVVKVANGYKTQAEIFKMREVGIARLCNYV</sequence>
<protein>
    <submittedName>
        <fullName evidence="5">UxaA family hydrolase</fullName>
    </submittedName>
</protein>
<dbReference type="PANTHER" id="PTHR30536">
    <property type="entry name" value="ALTRONATE/GALACTARATE DEHYDRATASE"/>
    <property type="match status" value="1"/>
</dbReference>
<evidence type="ECO:0000313" key="5">
    <source>
        <dbReference type="EMBL" id="MCC2125396.1"/>
    </source>
</evidence>
<evidence type="ECO:0000256" key="2">
    <source>
        <dbReference type="ARBA" id="ARBA00023239"/>
    </source>
</evidence>
<organism evidence="5 6">
    <name type="scientific">Hominiventricola filiformis</name>
    <dbReference type="NCBI Taxonomy" id="2885352"/>
    <lineage>
        <taxon>Bacteria</taxon>
        <taxon>Bacillati</taxon>
        <taxon>Bacillota</taxon>
        <taxon>Clostridia</taxon>
        <taxon>Lachnospirales</taxon>
        <taxon>Lachnospiraceae</taxon>
        <taxon>Hominiventricola</taxon>
    </lineage>
</organism>
<gene>
    <name evidence="5" type="ORF">LKD36_04295</name>
</gene>
<keyword evidence="6" id="KW-1185">Reference proteome</keyword>
<comment type="caution">
    <text evidence="5">The sequence shown here is derived from an EMBL/GenBank/DDBJ whole genome shotgun (WGS) entry which is preliminary data.</text>
</comment>
<feature type="domain" description="D-galactarate/Altronate dehydratase second" evidence="3">
    <location>
        <begin position="5"/>
        <end position="132"/>
    </location>
</feature>
<accession>A0AAE3A8A9</accession>
<dbReference type="InterPro" id="IPR048332">
    <property type="entry name" value="GD_AH_C"/>
</dbReference>
<dbReference type="InterPro" id="IPR052172">
    <property type="entry name" value="UxaA_altronate/galactarate_dh"/>
</dbReference>
<dbReference type="Proteomes" id="UP001198220">
    <property type="component" value="Unassembled WGS sequence"/>
</dbReference>
<dbReference type="GO" id="GO:0016829">
    <property type="term" value="F:lyase activity"/>
    <property type="evidence" value="ECO:0007669"/>
    <property type="project" value="UniProtKB-KW"/>
</dbReference>
<evidence type="ECO:0000256" key="1">
    <source>
        <dbReference type="ARBA" id="ARBA00010986"/>
    </source>
</evidence>
<keyword evidence="5" id="KW-0378">Hydrolase</keyword>
<dbReference type="InterPro" id="IPR007392">
    <property type="entry name" value="GD_AH_second"/>
</dbReference>
<comment type="similarity">
    <text evidence="1">Belongs to the UxaA family.</text>
</comment>
<dbReference type="GO" id="GO:0019698">
    <property type="term" value="P:D-galacturonate catabolic process"/>
    <property type="evidence" value="ECO:0007669"/>
    <property type="project" value="TreeGrafter"/>
</dbReference>
<dbReference type="Pfam" id="PF04295">
    <property type="entry name" value="GD_AH_second"/>
    <property type="match status" value="1"/>
</dbReference>
<keyword evidence="2" id="KW-0456">Lyase</keyword>
<dbReference type="RefSeq" id="WP_118769402.1">
    <property type="nucleotide sequence ID" value="NZ_JAJEPS010000003.1"/>
</dbReference>
<evidence type="ECO:0000259" key="3">
    <source>
        <dbReference type="Pfam" id="PF04295"/>
    </source>
</evidence>
<dbReference type="GO" id="GO:0016787">
    <property type="term" value="F:hydrolase activity"/>
    <property type="evidence" value="ECO:0007669"/>
    <property type="project" value="UniProtKB-KW"/>
</dbReference>
<evidence type="ECO:0000259" key="4">
    <source>
        <dbReference type="Pfam" id="PF20629"/>
    </source>
</evidence>
<evidence type="ECO:0000313" key="6">
    <source>
        <dbReference type="Proteomes" id="UP001198220"/>
    </source>
</evidence>